<name>A0A7C1CZH8_9BACT</name>
<protein>
    <submittedName>
        <fullName evidence="1">Uncharacterized protein</fullName>
    </submittedName>
</protein>
<dbReference type="Proteomes" id="UP000886198">
    <property type="component" value="Unassembled WGS sequence"/>
</dbReference>
<proteinExistence type="predicted"/>
<dbReference type="AlphaFoldDB" id="A0A7C1CZH8"/>
<comment type="caution">
    <text evidence="1">The sequence shown here is derived from an EMBL/GenBank/DDBJ whole genome shotgun (WGS) entry which is preliminary data.</text>
</comment>
<reference evidence="1" key="1">
    <citation type="journal article" date="2020" name="mSystems">
        <title>Genome- and Community-Level Interaction Insights into Carbon Utilization and Element Cycling Functions of Hydrothermarchaeota in Hydrothermal Sediment.</title>
        <authorList>
            <person name="Zhou Z."/>
            <person name="Liu Y."/>
            <person name="Xu W."/>
            <person name="Pan J."/>
            <person name="Luo Z.H."/>
            <person name="Li M."/>
        </authorList>
    </citation>
    <scope>NUCLEOTIDE SEQUENCE [LARGE SCALE GENOMIC DNA]</scope>
    <source>
        <strain evidence="1">SpSt-1179</strain>
    </source>
</reference>
<accession>A0A7C1CZH8</accession>
<dbReference type="EMBL" id="DSBT01000275">
    <property type="protein sequence ID" value="HDP78333.1"/>
    <property type="molecule type" value="Genomic_DNA"/>
</dbReference>
<sequence>MDYPVKTRVRFVLNGESVDSIVLERGQTAFIDLLIESCDGEEWAQAHGTISASIVYFDGKSFEEIAVCPIENDRVALEADLPVGTYYLQATVALSSPVVLQRVQRLKLKIVVDRE</sequence>
<evidence type="ECO:0000313" key="1">
    <source>
        <dbReference type="EMBL" id="HDP78333.1"/>
    </source>
</evidence>
<gene>
    <name evidence="1" type="ORF">ENN47_09170</name>
</gene>
<organism evidence="1">
    <name type="scientific">Mesotoga infera</name>
    <dbReference type="NCBI Taxonomy" id="1236046"/>
    <lineage>
        <taxon>Bacteria</taxon>
        <taxon>Thermotogati</taxon>
        <taxon>Thermotogota</taxon>
        <taxon>Thermotogae</taxon>
        <taxon>Kosmotogales</taxon>
        <taxon>Kosmotogaceae</taxon>
        <taxon>Mesotoga</taxon>
    </lineage>
</organism>